<dbReference type="SMART" id="SM00261">
    <property type="entry name" value="FU"/>
    <property type="match status" value="11"/>
</dbReference>
<evidence type="ECO:0000256" key="5">
    <source>
        <dbReference type="SAM" id="SignalP"/>
    </source>
</evidence>
<keyword evidence="4" id="KW-0472">Membrane</keyword>
<evidence type="ECO:0000313" key="7">
    <source>
        <dbReference type="EMBL" id="CAD8198419.1"/>
    </source>
</evidence>
<name>A0A8S1XBS7_PAROT</name>
<feature type="domain" description="EGF-like" evidence="6">
    <location>
        <begin position="773"/>
        <end position="814"/>
    </location>
</feature>
<feature type="domain" description="EGF-like" evidence="6">
    <location>
        <begin position="980"/>
        <end position="1017"/>
    </location>
</feature>
<dbReference type="Pfam" id="PF13948">
    <property type="entry name" value="DUF4215"/>
    <property type="match status" value="9"/>
</dbReference>
<dbReference type="PANTHER" id="PTHR38934">
    <property type="entry name" value="HYPHALLY REGULATED CELL WALL PROTEIN 1"/>
    <property type="match status" value="1"/>
</dbReference>
<proteinExistence type="predicted"/>
<feature type="chain" id="PRO_5035750340" description="EGF-like domain-containing protein" evidence="5">
    <location>
        <begin position="19"/>
        <end position="2235"/>
    </location>
</feature>
<feature type="domain" description="EGF-like" evidence="6">
    <location>
        <begin position="414"/>
        <end position="444"/>
    </location>
</feature>
<dbReference type="InterPro" id="IPR011936">
    <property type="entry name" value="Myxo_disulph_rpt"/>
</dbReference>
<keyword evidence="3" id="KW-1015">Disulfide bond</keyword>
<feature type="domain" description="EGF-like" evidence="6">
    <location>
        <begin position="676"/>
        <end position="705"/>
    </location>
</feature>
<keyword evidence="4" id="KW-1133">Transmembrane helix</keyword>
<feature type="transmembrane region" description="Helical" evidence="4">
    <location>
        <begin position="1995"/>
        <end position="2014"/>
    </location>
</feature>
<feature type="domain" description="EGF-like" evidence="6">
    <location>
        <begin position="1338"/>
        <end position="1373"/>
    </location>
</feature>
<organism evidence="7 8">
    <name type="scientific">Paramecium octaurelia</name>
    <dbReference type="NCBI Taxonomy" id="43137"/>
    <lineage>
        <taxon>Eukaryota</taxon>
        <taxon>Sar</taxon>
        <taxon>Alveolata</taxon>
        <taxon>Ciliophora</taxon>
        <taxon>Intramacronucleata</taxon>
        <taxon>Oligohymenophorea</taxon>
        <taxon>Peniculida</taxon>
        <taxon>Parameciidae</taxon>
        <taxon>Paramecium</taxon>
    </lineage>
</organism>
<dbReference type="Proteomes" id="UP000683925">
    <property type="component" value="Unassembled WGS sequence"/>
</dbReference>
<keyword evidence="1 5" id="KW-0732">Signal</keyword>
<dbReference type="CDD" id="cd00064">
    <property type="entry name" value="FU"/>
    <property type="match status" value="1"/>
</dbReference>
<dbReference type="OMA" id="NICEVCA"/>
<dbReference type="InterPro" id="IPR000742">
    <property type="entry name" value="EGF"/>
</dbReference>
<evidence type="ECO:0000256" key="1">
    <source>
        <dbReference type="ARBA" id="ARBA00022729"/>
    </source>
</evidence>
<dbReference type="PANTHER" id="PTHR38934:SF6">
    <property type="entry name" value="CHROMOSOME UNDETERMINED SCAFFOLD_176, WHOLE GENOME SHOTGUN SEQUENCE"/>
    <property type="match status" value="1"/>
</dbReference>
<feature type="transmembrane region" description="Helical" evidence="4">
    <location>
        <begin position="1858"/>
        <end position="1886"/>
    </location>
</feature>
<evidence type="ECO:0000313" key="8">
    <source>
        <dbReference type="Proteomes" id="UP000683925"/>
    </source>
</evidence>
<feature type="domain" description="EGF-like" evidence="6">
    <location>
        <begin position="873"/>
        <end position="905"/>
    </location>
</feature>
<keyword evidence="8" id="KW-1185">Reference proteome</keyword>
<feature type="transmembrane region" description="Helical" evidence="4">
    <location>
        <begin position="2155"/>
        <end position="2174"/>
    </location>
</feature>
<dbReference type="OrthoDB" id="313494at2759"/>
<feature type="domain" description="EGF-like" evidence="6">
    <location>
        <begin position="1400"/>
        <end position="1432"/>
    </location>
</feature>
<feature type="domain" description="EGF-like" evidence="6">
    <location>
        <begin position="1473"/>
        <end position="1506"/>
    </location>
</feature>
<keyword evidence="2" id="KW-0677">Repeat</keyword>
<evidence type="ECO:0000256" key="3">
    <source>
        <dbReference type="ARBA" id="ARBA00023157"/>
    </source>
</evidence>
<evidence type="ECO:0000256" key="2">
    <source>
        <dbReference type="ARBA" id="ARBA00022737"/>
    </source>
</evidence>
<gene>
    <name evidence="7" type="ORF">POCTA_138.1.T1160205</name>
</gene>
<feature type="transmembrane region" description="Helical" evidence="4">
    <location>
        <begin position="2059"/>
        <end position="2080"/>
    </location>
</feature>
<feature type="domain" description="EGF-like" evidence="6">
    <location>
        <begin position="1113"/>
        <end position="1148"/>
    </location>
</feature>
<protein>
    <recommendedName>
        <fullName evidence="6">EGF-like domain-containing protein</fullName>
    </recommendedName>
</protein>
<evidence type="ECO:0000256" key="4">
    <source>
        <dbReference type="SAM" id="Phobius"/>
    </source>
</evidence>
<dbReference type="NCBIfam" id="TIGR02232">
    <property type="entry name" value="myxo_disulf_rpt"/>
    <property type="match status" value="5"/>
</dbReference>
<evidence type="ECO:0000259" key="6">
    <source>
        <dbReference type="SMART" id="SM00181"/>
    </source>
</evidence>
<comment type="caution">
    <text evidence="7">The sequence shown here is derived from an EMBL/GenBank/DDBJ whole genome shotgun (WGS) entry which is preliminary data.</text>
</comment>
<sequence>MRFLFIIIVLAYVEVSQCQWYNTVALLASNTIFTESTGPNAYLKSGTFLQQSTQTTANFITCINPETSYITLNSNYPTVVTNQTHYTNTGDFLAFDLYFQGTWQNQTVKFKKGSFEYLYYYESPSVYSSTNAFCDSLSAVIKTVNFTITTSNIKEILFFSQNSGDGQVSIKNYYVSTFICFPSCSKCGGPGFQECTNCYYQTPTNGICPTCPANEYYMKYIGCKKICHIDSALFKNGFCQSYPIQTFTTTSFTQNTFSSQNMKWSLILDSLHLDNAVYPNIYLYYRYIYGVFKYNSGVYRFINELSTNYATQLIGLHLTIVTFNEIPLNCGIRFKINNTYYGSIYRNNIGIQTHNLQIYETTILGAYQTYSVKQYLLITYLDIPKNQLLFSAIGNYTDNSAGWGIISVQVTAGYCPQNCKLCEVSFKCKICNSGYYFYKDGTCVNSCQKPNQKLNGSFCVDYDQQTPYSQFLIQEYLNLENDPEQYSQYTLISQNGTNFLKGLDIYYSYWQSYRVFGGPLVWAQAKFKRVHNIVDPHHSMTIAFYILYGPAFPSDGQFIYTIENHPPVSKSKSSYYSFYSDGSKYDKVYQSISHSTSTLTIYWECFGPNNEPIQAYCGFYNYFIVVHKCKPYCLECSDQNTCSQWNSTYDSNVIKFSQTECLINQYYDQESVRCIYCSQSCLTCTSKIDCQSCESTFTLSKLGCICKQNQYEESNQCFDCPIECSQCLGSNYCIECLISNNRQLENGQCNCIDGYYPILPDPQCRICHKFCKTCLGPTSDECITCKNIVNIENVGLICRCPTGSYYQDSIQTCSYCHSSCQICFRFGINGCLACDSSLNRILKGLSCDCIPGYYELNNICTNCPIIEDDSISQCYKLCNNDSYIWHTLTCNSCDLGFQLLQGVCEPICGDLQIKGYEQCEDDNSVFDDLCYNCQYQCPVHCVTCDQNTTLPCPDICGDGYITGSEECEDDNTIQYDGCYNCQYQCQPQCTQCIKGECFECATEGWYIDPTVTPWQCKERCGDLLIVGTEQCDDGNSSETDGCKDCMYYCRIGCSSCNYTTKTCLSCEFPGFVPNSYYCKNICGDGLVVTDPSGFYSEQCDDSNTTNYDGCSSSCQFQCQPIAICISCVNNICEVCAPTYFLSSNKICIPVCGDSITVVGEDCEDGFILPYRGCQNCIPKCQSSCITCDNNGQGCLSCNLGYNRIDNLCYSICGDGIVTDDEQCDDGNIIFEDGCHFCQFTCEDSCLNCISGVCYDCEDGYQLLSYVNNYKFKCDINCQICIFGKCQICQVGFEMNPILQTCQTEFIQSDIQIDFCKIQIGNDCILCEDIAHLENIEKTCTLSLDSKICIKNCKVCLNQTCIECDSGYYGFYCIPQYGDGIVVEEEVCYDQNNQRINDNIECYSTCDINCMSCIIGKCDLCVQGFYLFNNDCISNLIISNFYLNNDIDLCGDNKLGINEECEDDNTKPFDGCNLCKFQCDFNCITCQFGKCQGCIRGYVVNSNYICEPECGDGILIPFTTEQCDDIDDGCQNCQFKCQPYCLQCNLQWCFQCQNGFSINFNQCQPICGDGILINGLEDCEDQNDEQFDGCFECKFQCQQDCEICQQGKCLRVFCPYGTVWQEDQCQSICGDGIIADDEQCDDGNETQFDGCHNCQYQCNQNCVFCEIGICLECNIDYLLINKLCILNEQNATKIINESFDSNDPRSKKSILDGNEICRQSECSFSKQPNMKLTFKQQYFSLQYVDISFDQQIKFRDQTNQKQSFNISINDLDPKDYNITVNPIQAISFDLQYAYYQVTIEIFTQLLNKPTLLISLNEEIVNSNNQPLQIKNQSISLQIPKVISESIKQTSIKVQQSNKAFMIGAICLCVISLISGESSVVVEIFSILQYQSFLRYINVEYPENLSIYFQAQDLLSITSYLKFFQIEDLLNLITRKEQKSLDLSGKFKEYNIDADLFTNIFPQILQFLGLITMLHFIKRIQNLLLKLLIYKKAIYHLRTKISRILISVINVILYLGKSIKILIKLRYLSNCDQIRELIYLNSWDLIFKVILQLHYNQIDNIRSVLTTIFAGLIFLYFIYFLLQSFKQCNDIYNKNIKDKLRIKFMTLDMCRTMLFHIILILFQDQQFLQCLLLSVSSLYQCYLLYKYKQCSKWDRIISILIEATLTVFSLSLFFYLEIQQVYVSYENKVTLGFIHMNLLILCLAIVLAKQIIPKIIKIFIFLCKKEKAKVATEVLFI</sequence>
<reference evidence="7" key="1">
    <citation type="submission" date="2021-01" db="EMBL/GenBank/DDBJ databases">
        <authorList>
            <consortium name="Genoscope - CEA"/>
            <person name="William W."/>
        </authorList>
    </citation>
    <scope>NUCLEOTIDE SEQUENCE</scope>
</reference>
<dbReference type="InterPro" id="IPR006212">
    <property type="entry name" value="Furin_repeat"/>
</dbReference>
<feature type="transmembrane region" description="Helical" evidence="4">
    <location>
        <begin position="2186"/>
        <end position="2206"/>
    </location>
</feature>
<feature type="domain" description="EGF-like" evidence="6">
    <location>
        <begin position="723"/>
        <end position="765"/>
    </location>
</feature>
<accession>A0A8S1XBS7</accession>
<dbReference type="SMART" id="SM00181">
    <property type="entry name" value="EGF"/>
    <property type="match status" value="11"/>
</dbReference>
<keyword evidence="4" id="KW-0812">Transmembrane</keyword>
<dbReference type="EMBL" id="CAJJDP010000116">
    <property type="protein sequence ID" value="CAD8198419.1"/>
    <property type="molecule type" value="Genomic_DNA"/>
</dbReference>
<feature type="signal peptide" evidence="5">
    <location>
        <begin position="1"/>
        <end position="18"/>
    </location>
</feature>
<feature type="domain" description="EGF-like" evidence="6">
    <location>
        <begin position="1272"/>
        <end position="1302"/>
    </location>
</feature>